<dbReference type="OrthoDB" id="5988702at2759"/>
<gene>
    <name evidence="3" type="primary">Dzip3</name>
    <name evidence="3" type="ORF">AWC38_SpisGene10592</name>
</gene>
<dbReference type="EMBL" id="LSMT01000166">
    <property type="protein sequence ID" value="PFX24805.1"/>
    <property type="molecule type" value="Genomic_DNA"/>
</dbReference>
<proteinExistence type="predicted"/>
<dbReference type="InterPro" id="IPR041249">
    <property type="entry name" value="HEPN_DZIP3"/>
</dbReference>
<keyword evidence="4" id="KW-1185">Reference proteome</keyword>
<evidence type="ECO:0000313" key="3">
    <source>
        <dbReference type="EMBL" id="PFX24805.1"/>
    </source>
</evidence>
<evidence type="ECO:0000256" key="1">
    <source>
        <dbReference type="SAM" id="Coils"/>
    </source>
</evidence>
<keyword evidence="1" id="KW-0175">Coiled coil</keyword>
<dbReference type="PANTHER" id="PTHR46844">
    <property type="entry name" value="SLR5058 PROTEIN"/>
    <property type="match status" value="1"/>
</dbReference>
<feature type="coiled-coil region" evidence="1">
    <location>
        <begin position="472"/>
        <end position="499"/>
    </location>
</feature>
<reference evidence="4" key="1">
    <citation type="journal article" date="2017" name="bioRxiv">
        <title>Comparative analysis of the genomes of Stylophora pistillata and Acropora digitifera provides evidence for extensive differences between species of corals.</title>
        <authorList>
            <person name="Voolstra C.R."/>
            <person name="Li Y."/>
            <person name="Liew Y.J."/>
            <person name="Baumgarten S."/>
            <person name="Zoccola D."/>
            <person name="Flot J.-F."/>
            <person name="Tambutte S."/>
            <person name="Allemand D."/>
            <person name="Aranda M."/>
        </authorList>
    </citation>
    <scope>NUCLEOTIDE SEQUENCE [LARGE SCALE GENOMIC DNA]</scope>
</reference>
<dbReference type="PANTHER" id="PTHR46844:SF1">
    <property type="entry name" value="SLR5058 PROTEIN"/>
    <property type="match status" value="1"/>
</dbReference>
<protein>
    <submittedName>
        <fullName evidence="3">E3 ubiquitin-protein ligase DZIP3</fullName>
    </submittedName>
</protein>
<dbReference type="Proteomes" id="UP000225706">
    <property type="component" value="Unassembled WGS sequence"/>
</dbReference>
<name>A0A2B4S8K8_STYPI</name>
<dbReference type="Pfam" id="PF18738">
    <property type="entry name" value="HEPN_DZIP3"/>
    <property type="match status" value="1"/>
</dbReference>
<accession>A0A2B4S8K8</accession>
<comment type="caution">
    <text evidence="3">The sequence shown here is derived from an EMBL/GenBank/DDBJ whole genome shotgun (WGS) entry which is preliminary data.</text>
</comment>
<sequence length="535" mass="60764">MASVTDAEKALCSTNGKENFQRLTRLLMCGGVRLLRETFDSIHPPKDLPLKLGDPATRSQLKKAKLSRAEWSCLYPLTGTFGKSIEFDITLTFRLLRTICNLTPPVTGWDSLPSSADRSFEADLARIKFYRNSIYGHNHKMEVSDSDFCNLWKEISEALLRIANYHGPGKTDEWKKSIGKLLTDPLTSEAQSFVEELELWYKKDMEVKDQLQDQFQEVNEKLDLLITFELESFSRRGQPLAHLYSGPRSAGMTSLSIPEQQPQFAVAEATSGENQGGDQNPSEEPDIWKVILSFKESFRLLLDYLSSQLKLRILSYGSGSLSITAACSSLEILEGLWKDYCSGHLNTVAEKILFTSEVLKRLSLSEVKLRTIIKEEDYHKLKQCLVDEDQLKKAESCVHLSLRSDATNKSSVNVHYILIENITLIKGQDYRTSKLLTGEELERGTILQQDPRDKTRFVLADRQEVFFYESCFEGLDDKLKRLSDALAKMLLEIASLGERLQLFNRLVGRERVHEKTGQGGDKAQITDLAQTWHKC</sequence>
<dbReference type="AlphaFoldDB" id="A0A2B4S8K8"/>
<evidence type="ECO:0000259" key="2">
    <source>
        <dbReference type="Pfam" id="PF18738"/>
    </source>
</evidence>
<evidence type="ECO:0000313" key="4">
    <source>
        <dbReference type="Proteomes" id="UP000225706"/>
    </source>
</evidence>
<feature type="domain" description="DZIP3-like HEPN" evidence="2">
    <location>
        <begin position="57"/>
        <end position="188"/>
    </location>
</feature>
<organism evidence="3 4">
    <name type="scientific">Stylophora pistillata</name>
    <name type="common">Smooth cauliflower coral</name>
    <dbReference type="NCBI Taxonomy" id="50429"/>
    <lineage>
        <taxon>Eukaryota</taxon>
        <taxon>Metazoa</taxon>
        <taxon>Cnidaria</taxon>
        <taxon>Anthozoa</taxon>
        <taxon>Hexacorallia</taxon>
        <taxon>Scleractinia</taxon>
        <taxon>Astrocoeniina</taxon>
        <taxon>Pocilloporidae</taxon>
        <taxon>Stylophora</taxon>
    </lineage>
</organism>